<keyword evidence="3" id="KW-1185">Reference proteome</keyword>
<organism evidence="2 3">
    <name type="scientific">Enhydrobacter aerosaccus</name>
    <dbReference type="NCBI Taxonomy" id="225324"/>
    <lineage>
        <taxon>Bacteria</taxon>
        <taxon>Pseudomonadati</taxon>
        <taxon>Pseudomonadota</taxon>
        <taxon>Alphaproteobacteria</taxon>
        <taxon>Hyphomicrobiales</taxon>
        <taxon>Enhydrobacter</taxon>
    </lineage>
</organism>
<name>A0A1T4TNK0_9HYPH</name>
<dbReference type="Proteomes" id="UP000190092">
    <property type="component" value="Unassembled WGS sequence"/>
</dbReference>
<proteinExistence type="predicted"/>
<dbReference type="STRING" id="225324.SAMN02745126_06567"/>
<dbReference type="OrthoDB" id="5514977at2"/>
<dbReference type="EMBL" id="FUWJ01000025">
    <property type="protein sequence ID" value="SKA42063.1"/>
    <property type="molecule type" value="Genomic_DNA"/>
</dbReference>
<sequence length="120" mass="12131">MQVPANTKPILWGAVGGAVVCAIVGFTWGGWVTGGSARQQAAASARDAVVTALAPICAERFRAQADGAAQVAALAKSSSWERGAIVEKSGFALMPGSKTTDSDVARACGEMLATPLVPKS</sequence>
<keyword evidence="1" id="KW-1133">Transmembrane helix</keyword>
<dbReference type="RefSeq" id="WP_085938291.1">
    <property type="nucleotide sequence ID" value="NZ_FUWJ01000025.1"/>
</dbReference>
<dbReference type="AlphaFoldDB" id="A0A1T4TNK0"/>
<keyword evidence="1" id="KW-0472">Membrane</keyword>
<protein>
    <submittedName>
        <fullName evidence="2">Uncharacterized protein</fullName>
    </submittedName>
</protein>
<evidence type="ECO:0000313" key="2">
    <source>
        <dbReference type="EMBL" id="SKA42063.1"/>
    </source>
</evidence>
<keyword evidence="1" id="KW-0812">Transmembrane</keyword>
<accession>A0A1T4TNK0</accession>
<evidence type="ECO:0000313" key="3">
    <source>
        <dbReference type="Proteomes" id="UP000190092"/>
    </source>
</evidence>
<reference evidence="3" key="1">
    <citation type="submission" date="2017-02" db="EMBL/GenBank/DDBJ databases">
        <authorList>
            <person name="Varghese N."/>
            <person name="Submissions S."/>
        </authorList>
    </citation>
    <scope>NUCLEOTIDE SEQUENCE [LARGE SCALE GENOMIC DNA]</scope>
    <source>
        <strain evidence="3">ATCC 27094</strain>
    </source>
</reference>
<evidence type="ECO:0000256" key="1">
    <source>
        <dbReference type="SAM" id="Phobius"/>
    </source>
</evidence>
<feature type="transmembrane region" description="Helical" evidence="1">
    <location>
        <begin position="12"/>
        <end position="31"/>
    </location>
</feature>
<gene>
    <name evidence="2" type="ORF">SAMN02745126_06567</name>
</gene>